<evidence type="ECO:0000256" key="3">
    <source>
        <dbReference type="ARBA" id="ARBA00022723"/>
    </source>
</evidence>
<proteinExistence type="predicted"/>
<feature type="region of interest" description="Disordered" evidence="8">
    <location>
        <begin position="722"/>
        <end position="742"/>
    </location>
</feature>
<dbReference type="PANTHER" id="PTHR45873">
    <property type="entry name" value="DNA POLYMERASE ETA"/>
    <property type="match status" value="1"/>
</dbReference>
<gene>
    <name evidence="10" type="ORF">DBRI00130_LOCUS19659</name>
</gene>
<evidence type="ECO:0000256" key="8">
    <source>
        <dbReference type="SAM" id="MobiDB-lite"/>
    </source>
</evidence>
<keyword evidence="4" id="KW-0227">DNA damage</keyword>
<dbReference type="InterPro" id="IPR043502">
    <property type="entry name" value="DNA/RNA_pol_sf"/>
</dbReference>
<dbReference type="Pfam" id="PF07460">
    <property type="entry name" value="NUMOD3"/>
    <property type="match status" value="1"/>
</dbReference>
<dbReference type="PANTHER" id="PTHR45873:SF1">
    <property type="entry name" value="DNA POLYMERASE ETA"/>
    <property type="match status" value="1"/>
</dbReference>
<dbReference type="InterPro" id="IPR052230">
    <property type="entry name" value="DNA_polymerase_eta"/>
</dbReference>
<dbReference type="Gene3D" id="3.40.1170.60">
    <property type="match status" value="1"/>
</dbReference>
<protein>
    <recommendedName>
        <fullName evidence="7">DNA polymerase eta</fullName>
    </recommendedName>
</protein>
<dbReference type="GO" id="GO:0009314">
    <property type="term" value="P:response to radiation"/>
    <property type="evidence" value="ECO:0007669"/>
    <property type="project" value="TreeGrafter"/>
</dbReference>
<dbReference type="AlphaFoldDB" id="A0A7S4RM70"/>
<sequence>MASSSSSPPTAIRRRRPLSPGSSFHGHHERVIAHFDLDAFYVGCERELNPSFLVGFPVAVMQYNPHARVVRQTSSDQVEERLVVHPGLNKIIDTEKNGSLIAVSYEARAAGVKRNDRGFDAVKKCPELCLVQVPVRHGKADLTMYRDASQRVLNELVSSIKRAAGSAGVSEESIAKIRVEKASIDEIYIDMTSAALDMAKKIIFQREEVTPNMVGEEEEDPMGSKHPTWDEAMLCTTIGGIESMSEEALAANGLSKEELRRGSHLQVIDSSSLPKEDGKQMIDTGSNAWWHRCLVKWTDMEIKLACGALLAAKARSDVSNAFSVKVDEEKQQEEVFTLSAGISSNKTLAKLASGLKKPNRQTLINPADDQALRQLFHPLPLSRIRGLGGKFGVEVAEKLKVSTLGDLAQLPIFTIEKAFPPSPTDHEKMPTTTAQFLYSISRGFCMEEVLDRTKPKSIASSKTFRGQLALDPRDIKTVRKWCSELCAELTERLDGDRKEHGRTPNLLVVSVKLSGINKNDNAISRSIQAPRKYNLYVEEAVKTVRHIVDRAAEASSSRLSDVKIIILSLSASSFVDVADDSSSIMAALSRCGVKKARPTKKRTLETDEINVVEVRGNLQDSQKYQKRSSLQDIGSFFPKKTDLSYSSLPSASTSKSHVLLGQPPMQHEKQKKGNMKEVMEYWLTNENNSAATPPPKKDDASIKNMSFRTSPKNAGIAHFFSGNNSPVKGKSHSDESKRQYQPTTWNEVDQTVLMALPDDVREDIKKDIKMHDWKHHKRRGIDAFFIAPR</sequence>
<dbReference type="GO" id="GO:0005634">
    <property type="term" value="C:nucleus"/>
    <property type="evidence" value="ECO:0007669"/>
    <property type="project" value="UniProtKB-SubCell"/>
</dbReference>
<dbReference type="SUPFAM" id="SSF56672">
    <property type="entry name" value="DNA/RNA polymerases"/>
    <property type="match status" value="1"/>
</dbReference>
<evidence type="ECO:0000256" key="2">
    <source>
        <dbReference type="ARBA" id="ARBA00022679"/>
    </source>
</evidence>
<dbReference type="GO" id="GO:0003684">
    <property type="term" value="F:damaged DNA binding"/>
    <property type="evidence" value="ECO:0007669"/>
    <property type="project" value="InterPro"/>
</dbReference>
<dbReference type="Pfam" id="PF00817">
    <property type="entry name" value="IMS"/>
    <property type="match status" value="1"/>
</dbReference>
<reference evidence="10" key="1">
    <citation type="submission" date="2021-01" db="EMBL/GenBank/DDBJ databases">
        <authorList>
            <person name="Corre E."/>
            <person name="Pelletier E."/>
            <person name="Niang G."/>
            <person name="Scheremetjew M."/>
            <person name="Finn R."/>
            <person name="Kale V."/>
            <person name="Holt S."/>
            <person name="Cochrane G."/>
            <person name="Meng A."/>
            <person name="Brown T."/>
            <person name="Cohen L."/>
        </authorList>
    </citation>
    <scope>NUCLEOTIDE SEQUENCE</scope>
    <source>
        <strain evidence="10">GSO104</strain>
    </source>
</reference>
<dbReference type="GO" id="GO:0035861">
    <property type="term" value="C:site of double-strand break"/>
    <property type="evidence" value="ECO:0007669"/>
    <property type="project" value="TreeGrafter"/>
</dbReference>
<dbReference type="InterPro" id="IPR001126">
    <property type="entry name" value="UmuC"/>
</dbReference>
<evidence type="ECO:0000259" key="9">
    <source>
        <dbReference type="PROSITE" id="PS50173"/>
    </source>
</evidence>
<dbReference type="GO" id="GO:0006281">
    <property type="term" value="P:DNA repair"/>
    <property type="evidence" value="ECO:0007669"/>
    <property type="project" value="UniProtKB-KW"/>
</dbReference>
<dbReference type="InterPro" id="IPR003611">
    <property type="entry name" value="NUMOD3"/>
</dbReference>
<accession>A0A7S4RM70</accession>
<dbReference type="GO" id="GO:0003887">
    <property type="term" value="F:DNA-directed DNA polymerase activity"/>
    <property type="evidence" value="ECO:0007669"/>
    <property type="project" value="TreeGrafter"/>
</dbReference>
<dbReference type="InterPro" id="IPR036775">
    <property type="entry name" value="DNA_pol_Y-fam_lit_finger_sf"/>
</dbReference>
<dbReference type="Gene3D" id="3.30.1490.100">
    <property type="entry name" value="DNA polymerase, Y-family, little finger domain"/>
    <property type="match status" value="1"/>
</dbReference>
<keyword evidence="6" id="KW-0539">Nucleus</keyword>
<dbReference type="Gene3D" id="3.30.70.270">
    <property type="match status" value="1"/>
</dbReference>
<organism evidence="10">
    <name type="scientific">Ditylum brightwellii</name>
    <dbReference type="NCBI Taxonomy" id="49249"/>
    <lineage>
        <taxon>Eukaryota</taxon>
        <taxon>Sar</taxon>
        <taxon>Stramenopiles</taxon>
        <taxon>Ochrophyta</taxon>
        <taxon>Bacillariophyta</taxon>
        <taxon>Mediophyceae</taxon>
        <taxon>Lithodesmiophycidae</taxon>
        <taxon>Lithodesmiales</taxon>
        <taxon>Lithodesmiaceae</taxon>
        <taxon>Ditylum</taxon>
    </lineage>
</organism>
<comment type="subcellular location">
    <subcellularLocation>
        <location evidence="1">Nucleus</location>
    </subcellularLocation>
</comment>
<dbReference type="SUPFAM" id="SSF100879">
    <property type="entry name" value="Lesion bypass DNA polymerase (Y-family), little finger domain"/>
    <property type="match status" value="1"/>
</dbReference>
<dbReference type="GO" id="GO:0005657">
    <property type="term" value="C:replication fork"/>
    <property type="evidence" value="ECO:0007669"/>
    <property type="project" value="TreeGrafter"/>
</dbReference>
<dbReference type="Pfam" id="PF11799">
    <property type="entry name" value="IMS_C"/>
    <property type="match status" value="1"/>
</dbReference>
<evidence type="ECO:0000313" key="10">
    <source>
        <dbReference type="EMBL" id="CAE4616274.1"/>
    </source>
</evidence>
<keyword evidence="5" id="KW-0234">DNA repair</keyword>
<name>A0A7S4RM70_9STRA</name>
<dbReference type="EMBL" id="HBNS01024927">
    <property type="protein sequence ID" value="CAE4616274.1"/>
    <property type="molecule type" value="Transcribed_RNA"/>
</dbReference>
<dbReference type="InterPro" id="IPR043128">
    <property type="entry name" value="Rev_trsase/Diguanyl_cyclase"/>
</dbReference>
<dbReference type="PROSITE" id="PS50173">
    <property type="entry name" value="UMUC"/>
    <property type="match status" value="1"/>
</dbReference>
<feature type="domain" description="UmuC" evidence="9">
    <location>
        <begin position="32"/>
        <end position="388"/>
    </location>
</feature>
<dbReference type="InterPro" id="IPR017961">
    <property type="entry name" value="DNA_pol_Y-fam_little_finger"/>
</dbReference>
<dbReference type="GO" id="GO:0046872">
    <property type="term" value="F:metal ion binding"/>
    <property type="evidence" value="ECO:0007669"/>
    <property type="project" value="UniProtKB-KW"/>
</dbReference>
<evidence type="ECO:0000256" key="7">
    <source>
        <dbReference type="ARBA" id="ARBA00044975"/>
    </source>
</evidence>
<keyword evidence="2" id="KW-0808">Transferase</keyword>
<dbReference type="Pfam" id="PF21704">
    <property type="entry name" value="POLH-Rev1_HhH"/>
    <property type="match status" value="1"/>
</dbReference>
<dbReference type="PIRSF" id="PIRSF036603">
    <property type="entry name" value="DPol_eta"/>
    <property type="match status" value="1"/>
</dbReference>
<dbReference type="GO" id="GO:0042276">
    <property type="term" value="P:error-prone translesion synthesis"/>
    <property type="evidence" value="ECO:0007669"/>
    <property type="project" value="TreeGrafter"/>
</dbReference>
<feature type="region of interest" description="Disordered" evidence="8">
    <location>
        <begin position="1"/>
        <end position="23"/>
    </location>
</feature>
<evidence type="ECO:0000256" key="1">
    <source>
        <dbReference type="ARBA" id="ARBA00004123"/>
    </source>
</evidence>
<evidence type="ECO:0000256" key="4">
    <source>
        <dbReference type="ARBA" id="ARBA00022763"/>
    </source>
</evidence>
<evidence type="ECO:0000256" key="6">
    <source>
        <dbReference type="ARBA" id="ARBA00023242"/>
    </source>
</evidence>
<keyword evidence="3" id="KW-0479">Metal-binding</keyword>
<dbReference type="Gene3D" id="1.10.150.20">
    <property type="entry name" value="5' to 3' exonuclease, C-terminal subdomain"/>
    <property type="match status" value="1"/>
</dbReference>
<evidence type="ECO:0000256" key="5">
    <source>
        <dbReference type="ARBA" id="ARBA00023204"/>
    </source>
</evidence>